<evidence type="ECO:0000259" key="10">
    <source>
        <dbReference type="Pfam" id="PF04547"/>
    </source>
</evidence>
<proteinExistence type="inferred from homology"/>
<evidence type="ECO:0000256" key="9">
    <source>
        <dbReference type="SAM" id="MobiDB-lite"/>
    </source>
</evidence>
<keyword evidence="12" id="KW-1185">Reference proteome</keyword>
<feature type="domain" description="Anoctamin dimerisation" evidence="11">
    <location>
        <begin position="71"/>
        <end position="115"/>
    </location>
</feature>
<organism evidence="12 13">
    <name type="scientific">Actinia tenebrosa</name>
    <name type="common">Australian red waratah sea anemone</name>
    <dbReference type="NCBI Taxonomy" id="6105"/>
    <lineage>
        <taxon>Eukaryota</taxon>
        <taxon>Metazoa</taxon>
        <taxon>Cnidaria</taxon>
        <taxon>Anthozoa</taxon>
        <taxon>Hexacorallia</taxon>
        <taxon>Actiniaria</taxon>
        <taxon>Actiniidae</taxon>
        <taxon>Actinia</taxon>
    </lineage>
</organism>
<feature type="domain" description="Anoctamin dimerisation" evidence="11">
    <location>
        <begin position="162"/>
        <end position="361"/>
    </location>
</feature>
<evidence type="ECO:0000256" key="6">
    <source>
        <dbReference type="ARBA" id="ARBA00023136"/>
    </source>
</evidence>
<dbReference type="PANTHER" id="PTHR12308:SF84">
    <property type="entry name" value="ANOCTAMIN"/>
    <property type="match status" value="1"/>
</dbReference>
<dbReference type="InParanoid" id="A0A6P8J5Z0"/>
<protein>
    <recommendedName>
        <fullName evidence="8">Anoctamin</fullName>
    </recommendedName>
</protein>
<name>A0A6P8J5Z0_ACTTE</name>
<evidence type="ECO:0000313" key="12">
    <source>
        <dbReference type="Proteomes" id="UP000515163"/>
    </source>
</evidence>
<dbReference type="Pfam" id="PF04547">
    <property type="entry name" value="Anoctamin"/>
    <property type="match status" value="1"/>
</dbReference>
<dbReference type="Pfam" id="PF16178">
    <property type="entry name" value="Anoct_dimer"/>
    <property type="match status" value="2"/>
</dbReference>
<comment type="subcellular location">
    <subcellularLocation>
        <location evidence="1">Cell membrane</location>
        <topology evidence="1">Multi-pass membrane protein</topology>
    </subcellularLocation>
    <subcellularLocation>
        <location evidence="8">Membrane</location>
        <topology evidence="8">Multi-pass membrane protein</topology>
    </subcellularLocation>
</comment>
<dbReference type="OrthoDB" id="296386at2759"/>
<dbReference type="KEGG" id="aten:116308792"/>
<dbReference type="RefSeq" id="XP_031575142.1">
    <property type="nucleotide sequence ID" value="XM_031719282.1"/>
</dbReference>
<evidence type="ECO:0000256" key="1">
    <source>
        <dbReference type="ARBA" id="ARBA00004651"/>
    </source>
</evidence>
<evidence type="ECO:0000259" key="11">
    <source>
        <dbReference type="Pfam" id="PF16178"/>
    </source>
</evidence>
<sequence length="960" mass="110736">MNKLKNFLNDKVSKILSDTVESHKEELLEKVDLPDALESALNLQSDDDEDGESRNEKAKTIPLVEDDFLSEGKRVDFVLVALKGSGKDEEEEEENERKRRCFEKNLHDSGLLLQHVLPTMPNEQEWAGYVESLGGSIYKAAKERNIKALGSGLLEMLGKATKRLRNVFTKRVEEATGFDNQLQMEDDEEEKKSMGPQLTYTLIHAPFETLAKCAETMMLRVPIREPVEDTKPSRNRSPVVKSWNVFRIGNPSVREEKRYINAFFKQDKLDMYLCKDKERMFDGVDRSRMVFRLLKSAYFHTEPEDFGIRRLLHENIYDDAYSLHDGDVDILSFADDPPKNDRQRLVRDWASFRRWHKYQPLNAIKSYFGTRVAMYFAWLGTYTMMLVSASIVGTICFLGGLITINDFIPAQDVCNKNYSKLFYMCPLCDKNCSFWSLTTSCKYARYSHAFDYQGTVFFAVFMSFWCVVFLEIWKRKQISLAYEWDMMHFEEDFEPPRPAFIATVKEKRPNPVTGIMEPYIPRMVRTGRYVVATVAITMMILLALASVFGVVLYRGIVIAVMAASPSKNLQGSGRIYTSLTSALLNLLSINVLSKLYTKLAFALTNWENPRTRTEYNNILTVKMFLFQAVNMYSSFFYIAFFKSNFVTGIPGHFHRIAGVRMEGCDPSGCFMELCIQLAILLGGNQLKSQIHEILIPTVKRLWNKKSRSKMADLVSTDSGSAYPQWERDYLLSEEPDFRMFEEYLEMVLQFGFVTMFVAAFPLAPLLALFNNILEIRSDAINFTVNYRRPTAQRAQDIGAWFDVLSSIATAAVILNSFLIAFTSEFIPREVYKYVFSPDGSLRGYVNNSLSYFNVKDLEIQPSDPFRNLPYNRTHCRFKDYFSPHPPYDYTLQYYYVLAARLAFVVVFNGVVFFVVKVLAWLIPDVPYLLDIKIKREEYLARESLVRSEMKDSADQPNMAV</sequence>
<dbReference type="GO" id="GO:0005254">
    <property type="term" value="F:chloride channel activity"/>
    <property type="evidence" value="ECO:0007669"/>
    <property type="project" value="TreeGrafter"/>
</dbReference>
<keyword evidence="7" id="KW-0325">Glycoprotein</keyword>
<feature type="domain" description="Anoctamin transmembrane" evidence="10">
    <location>
        <begin position="364"/>
        <end position="936"/>
    </location>
</feature>
<dbReference type="InterPro" id="IPR049452">
    <property type="entry name" value="Anoctamin_TM"/>
</dbReference>
<dbReference type="Proteomes" id="UP000515163">
    <property type="component" value="Unplaced"/>
</dbReference>
<keyword evidence="6 8" id="KW-0472">Membrane</keyword>
<evidence type="ECO:0000256" key="2">
    <source>
        <dbReference type="ARBA" id="ARBA00009671"/>
    </source>
</evidence>
<accession>A0A6P8J5Z0</accession>
<feature type="transmembrane region" description="Helical" evidence="8">
    <location>
        <begin position="375"/>
        <end position="402"/>
    </location>
</feature>
<feature type="transmembrane region" description="Helical" evidence="8">
    <location>
        <begin position="618"/>
        <end position="640"/>
    </location>
</feature>
<evidence type="ECO:0000313" key="13">
    <source>
        <dbReference type="RefSeq" id="XP_031575142.1"/>
    </source>
</evidence>
<evidence type="ECO:0000256" key="5">
    <source>
        <dbReference type="ARBA" id="ARBA00022989"/>
    </source>
</evidence>
<feature type="region of interest" description="Disordered" evidence="9">
    <location>
        <begin position="39"/>
        <end position="58"/>
    </location>
</feature>
<dbReference type="InterPro" id="IPR007632">
    <property type="entry name" value="Anoctamin"/>
</dbReference>
<dbReference type="GO" id="GO:0046983">
    <property type="term" value="F:protein dimerization activity"/>
    <property type="evidence" value="ECO:0007669"/>
    <property type="project" value="InterPro"/>
</dbReference>
<feature type="transmembrane region" description="Helical" evidence="8">
    <location>
        <begin position="746"/>
        <end position="769"/>
    </location>
</feature>
<keyword evidence="5 8" id="KW-1133">Transmembrane helix</keyword>
<dbReference type="GeneID" id="116308792"/>
<dbReference type="PANTHER" id="PTHR12308">
    <property type="entry name" value="ANOCTAMIN"/>
    <property type="match status" value="1"/>
</dbReference>
<evidence type="ECO:0000256" key="4">
    <source>
        <dbReference type="ARBA" id="ARBA00022692"/>
    </source>
</evidence>
<reference evidence="13" key="1">
    <citation type="submission" date="2025-08" db="UniProtKB">
        <authorList>
            <consortium name="RefSeq"/>
        </authorList>
    </citation>
    <scope>IDENTIFICATION</scope>
    <source>
        <tissue evidence="13">Tentacle</tissue>
    </source>
</reference>
<feature type="transmembrane region" description="Helical" evidence="8">
    <location>
        <begin position="797"/>
        <end position="821"/>
    </location>
</feature>
<feature type="transmembrane region" description="Helical" evidence="8">
    <location>
        <begin position="452"/>
        <end position="473"/>
    </location>
</feature>
<feature type="transmembrane region" description="Helical" evidence="8">
    <location>
        <begin position="530"/>
        <end position="563"/>
    </location>
</feature>
<evidence type="ECO:0000256" key="7">
    <source>
        <dbReference type="ARBA" id="ARBA00023180"/>
    </source>
</evidence>
<dbReference type="AlphaFoldDB" id="A0A6P8J5Z0"/>
<gene>
    <name evidence="13" type="primary">LOC116308792</name>
</gene>
<evidence type="ECO:0000256" key="3">
    <source>
        <dbReference type="ARBA" id="ARBA00022475"/>
    </source>
</evidence>
<comment type="similarity">
    <text evidence="2 8">Belongs to the anoctamin family.</text>
</comment>
<feature type="transmembrane region" description="Helical" evidence="8">
    <location>
        <begin position="893"/>
        <end position="922"/>
    </location>
</feature>
<dbReference type="InterPro" id="IPR032394">
    <property type="entry name" value="Anoct_dimer"/>
</dbReference>
<evidence type="ECO:0000256" key="8">
    <source>
        <dbReference type="RuleBase" id="RU280814"/>
    </source>
</evidence>
<feature type="transmembrane region" description="Helical" evidence="8">
    <location>
        <begin position="575"/>
        <end position="597"/>
    </location>
</feature>
<keyword evidence="4 8" id="KW-0812">Transmembrane</keyword>
<dbReference type="GO" id="GO:0005886">
    <property type="term" value="C:plasma membrane"/>
    <property type="evidence" value="ECO:0007669"/>
    <property type="project" value="UniProtKB-SubCell"/>
</dbReference>
<keyword evidence="3" id="KW-1003">Cell membrane</keyword>